<dbReference type="InterPro" id="IPR003339">
    <property type="entry name" value="ABC/ECF_trnsptr_transmembrane"/>
</dbReference>
<feature type="transmembrane region" description="Helical" evidence="7">
    <location>
        <begin position="46"/>
        <end position="65"/>
    </location>
</feature>
<accession>S3N6U1</accession>
<evidence type="ECO:0000256" key="7">
    <source>
        <dbReference type="SAM" id="Phobius"/>
    </source>
</evidence>
<evidence type="ECO:0000256" key="6">
    <source>
        <dbReference type="ARBA" id="ARBA00023136"/>
    </source>
</evidence>
<feature type="transmembrane region" description="Helical" evidence="7">
    <location>
        <begin position="71"/>
        <end position="92"/>
    </location>
</feature>
<comment type="similarity">
    <text evidence="2">Belongs to the CbiQ family.</text>
</comment>
<dbReference type="OrthoDB" id="3251998at2"/>
<dbReference type="eggNOG" id="COG0619">
    <property type="taxonomic scope" value="Bacteria"/>
</dbReference>
<protein>
    <recommendedName>
        <fullName evidence="10">Cobalt/nickel transport system permease</fullName>
    </recommendedName>
</protein>
<evidence type="ECO:0000256" key="2">
    <source>
        <dbReference type="ARBA" id="ARBA00008564"/>
    </source>
</evidence>
<dbReference type="EMBL" id="ATGI01000013">
    <property type="protein sequence ID" value="EPF75577.1"/>
    <property type="molecule type" value="Genomic_DNA"/>
</dbReference>
<evidence type="ECO:0000313" key="9">
    <source>
        <dbReference type="Proteomes" id="UP000014568"/>
    </source>
</evidence>
<comment type="caution">
    <text evidence="8">The sequence shown here is derived from an EMBL/GenBank/DDBJ whole genome shotgun (WGS) entry which is preliminary data.</text>
</comment>
<proteinExistence type="inferred from homology"/>
<keyword evidence="9" id="KW-1185">Reference proteome</keyword>
<dbReference type="STRING" id="632955.GCA_000829675_02266"/>
<dbReference type="CDD" id="cd16914">
    <property type="entry name" value="EcfT"/>
    <property type="match status" value="1"/>
</dbReference>
<gene>
    <name evidence="8" type="ORF">F945_01242</name>
</gene>
<dbReference type="GO" id="GO:0005886">
    <property type="term" value="C:plasma membrane"/>
    <property type="evidence" value="ECO:0007669"/>
    <property type="project" value="UniProtKB-ARBA"/>
</dbReference>
<dbReference type="PANTHER" id="PTHR34857:SF2">
    <property type="entry name" value="SLL0384 PROTEIN"/>
    <property type="match status" value="1"/>
</dbReference>
<dbReference type="HOGENOM" id="CLU_076847_2_3_6"/>
<comment type="subcellular location">
    <subcellularLocation>
        <location evidence="1">Membrane</location>
        <topology evidence="1">Multi-pass membrane protein</topology>
    </subcellularLocation>
</comment>
<keyword evidence="4 7" id="KW-0812">Transmembrane</keyword>
<keyword evidence="3" id="KW-1003">Cell membrane</keyword>
<evidence type="ECO:0000256" key="1">
    <source>
        <dbReference type="ARBA" id="ARBA00004141"/>
    </source>
</evidence>
<dbReference type="RefSeq" id="WP_016655654.1">
    <property type="nucleotide sequence ID" value="NZ_KE340352.1"/>
</dbReference>
<evidence type="ECO:0000256" key="3">
    <source>
        <dbReference type="ARBA" id="ARBA00022475"/>
    </source>
</evidence>
<dbReference type="Pfam" id="PF02361">
    <property type="entry name" value="CbiQ"/>
    <property type="match status" value="1"/>
</dbReference>
<dbReference type="PANTHER" id="PTHR34857">
    <property type="entry name" value="SLL0384 PROTEIN"/>
    <property type="match status" value="1"/>
</dbReference>
<dbReference type="Proteomes" id="UP000014568">
    <property type="component" value="Unassembled WGS sequence"/>
</dbReference>
<dbReference type="AlphaFoldDB" id="S3N6U1"/>
<evidence type="ECO:0008006" key="10">
    <source>
        <dbReference type="Google" id="ProtNLM"/>
    </source>
</evidence>
<keyword evidence="6 7" id="KW-0472">Membrane</keyword>
<reference evidence="8 9" key="1">
    <citation type="submission" date="2013-06" db="EMBL/GenBank/DDBJ databases">
        <title>The Genome Sequence of Acinetobacter rudis CIP 110305.</title>
        <authorList>
            <consortium name="The Broad Institute Genome Sequencing Platform"/>
            <consortium name="The Broad Institute Genome Sequencing Center for Infectious Disease"/>
            <person name="Cerqueira G."/>
            <person name="Feldgarden M."/>
            <person name="Courvalin P."/>
            <person name="Perichon B."/>
            <person name="Grillot-Courvalin C."/>
            <person name="Clermont D."/>
            <person name="Rocha E."/>
            <person name="Yoon E.-J."/>
            <person name="Nemec A."/>
            <person name="Young S.K."/>
            <person name="Zeng Q."/>
            <person name="Gargeya S."/>
            <person name="Fitzgerald M."/>
            <person name="Abouelleil A."/>
            <person name="Alvarado L."/>
            <person name="Berlin A.M."/>
            <person name="Chapman S.B."/>
            <person name="Dewar J."/>
            <person name="Goldberg J."/>
            <person name="Griggs A."/>
            <person name="Gujja S."/>
            <person name="Hansen M."/>
            <person name="Howarth C."/>
            <person name="Imamovic A."/>
            <person name="Larimer J."/>
            <person name="McCowan C."/>
            <person name="Murphy C."/>
            <person name="Pearson M."/>
            <person name="Priest M."/>
            <person name="Roberts A."/>
            <person name="Saif S."/>
            <person name="Shea T."/>
            <person name="Sykes S."/>
            <person name="Wortman J."/>
            <person name="Nusbaum C."/>
            <person name="Birren B."/>
        </authorList>
    </citation>
    <scope>NUCLEOTIDE SEQUENCE [LARGE SCALE GENOMIC DNA]</scope>
    <source>
        <strain evidence="8 9">CIP 110305</strain>
    </source>
</reference>
<organism evidence="8 9">
    <name type="scientific">Acinetobacter rudis CIP 110305</name>
    <dbReference type="NCBI Taxonomy" id="421052"/>
    <lineage>
        <taxon>Bacteria</taxon>
        <taxon>Pseudomonadati</taxon>
        <taxon>Pseudomonadota</taxon>
        <taxon>Gammaproteobacteria</taxon>
        <taxon>Moraxellales</taxon>
        <taxon>Moraxellaceae</taxon>
        <taxon>Acinetobacter</taxon>
    </lineage>
</organism>
<evidence type="ECO:0000256" key="4">
    <source>
        <dbReference type="ARBA" id="ARBA00022692"/>
    </source>
</evidence>
<name>S3N6U1_9GAMM</name>
<feature type="transmembrane region" description="Helical" evidence="7">
    <location>
        <begin position="104"/>
        <end position="127"/>
    </location>
</feature>
<evidence type="ECO:0000256" key="5">
    <source>
        <dbReference type="ARBA" id="ARBA00022989"/>
    </source>
</evidence>
<evidence type="ECO:0000313" key="8">
    <source>
        <dbReference type="EMBL" id="EPF75577.1"/>
    </source>
</evidence>
<sequence length="220" mass="25227">MKLDPRTVFILMLMASIALASLPTAFYFAALFLVILIALWQKRPGLYKYIIYGAVTYALHMLLIYSESSVAFKFFGMLSFFLYRFTIILILVDLMRSYSTGHLVAALLKLRIPIKVIIPLAIALRYFPDFTESMTNIRDSMKIRKFKVGWLHPYNSFRYLTIPLIHKALNTASDIAESVTTKGIEYQGQRSCYHEVSFKVQDVLVLLAFLSILLGALCWN</sequence>
<dbReference type="PATRIC" id="fig|421052.3.peg.1216"/>
<keyword evidence="5 7" id="KW-1133">Transmembrane helix</keyword>
<feature type="transmembrane region" description="Helical" evidence="7">
    <location>
        <begin position="203"/>
        <end position="219"/>
    </location>
</feature>
<dbReference type="InterPro" id="IPR051611">
    <property type="entry name" value="ECF_transporter_component"/>
</dbReference>
<feature type="transmembrane region" description="Helical" evidence="7">
    <location>
        <begin position="6"/>
        <end position="39"/>
    </location>
</feature>